<comment type="catalytic activity">
    <reaction evidence="8">
        <text>L-tyrosyl-[protein] + ATP = O-phospho-L-tyrosyl-[protein] + ADP + H(+)</text>
        <dbReference type="Rhea" id="RHEA:10596"/>
        <dbReference type="Rhea" id="RHEA-COMP:10136"/>
        <dbReference type="Rhea" id="RHEA-COMP:20101"/>
        <dbReference type="ChEBI" id="CHEBI:15378"/>
        <dbReference type="ChEBI" id="CHEBI:30616"/>
        <dbReference type="ChEBI" id="CHEBI:46858"/>
        <dbReference type="ChEBI" id="CHEBI:61978"/>
        <dbReference type="ChEBI" id="CHEBI:456216"/>
        <dbReference type="EC" id="2.7.10.2"/>
    </reaction>
</comment>
<keyword evidence="4" id="KW-0547">Nucleotide-binding</keyword>
<dbReference type="PANTHER" id="PTHR32309:SF13">
    <property type="entry name" value="FERRIC ENTEROBACTIN TRANSPORT PROTEIN FEPE"/>
    <property type="match status" value="1"/>
</dbReference>
<name>A0A6J4K3D4_9CHLR</name>
<evidence type="ECO:0000256" key="3">
    <source>
        <dbReference type="ARBA" id="ARBA00022679"/>
    </source>
</evidence>
<dbReference type="GO" id="GO:0042802">
    <property type="term" value="F:identical protein binding"/>
    <property type="evidence" value="ECO:0007669"/>
    <property type="project" value="UniProtKB-ARBA"/>
</dbReference>
<evidence type="ECO:0000313" key="9">
    <source>
        <dbReference type="EMBL" id="CAA9294632.1"/>
    </source>
</evidence>
<evidence type="ECO:0000256" key="1">
    <source>
        <dbReference type="ARBA" id="ARBA00007316"/>
    </source>
</evidence>
<protein>
    <recommendedName>
        <fullName evidence="2">non-specific protein-tyrosine kinase</fullName>
        <ecNumber evidence="2">2.7.10.2</ecNumber>
    </recommendedName>
</protein>
<evidence type="ECO:0000256" key="6">
    <source>
        <dbReference type="ARBA" id="ARBA00022840"/>
    </source>
</evidence>
<keyword evidence="6" id="KW-0067">ATP-binding</keyword>
<dbReference type="EC" id="2.7.10.2" evidence="2"/>
<dbReference type="NCBIfam" id="TIGR01007">
    <property type="entry name" value="eps_fam"/>
    <property type="match status" value="1"/>
</dbReference>
<keyword evidence="3 9" id="KW-0808">Transferase</keyword>
<evidence type="ECO:0000256" key="7">
    <source>
        <dbReference type="ARBA" id="ARBA00023137"/>
    </source>
</evidence>
<keyword evidence="7" id="KW-0829">Tyrosine-protein kinase</keyword>
<dbReference type="InterPro" id="IPR027417">
    <property type="entry name" value="P-loop_NTPase"/>
</dbReference>
<sequence length="235" mass="24482">MPGLPDVVALAEPRSAAAEAYRTLRTNIQFSSLEKPVRLLLLTSAGPDEGKSTTVANLAVVMAQADLKVVVVDCDLRRPSLHELFRLPNTKGLTSLFLGRASGLEAATEIEPPLQATSVPGLSVITSGPLPPNPAELLGSPRMDSVLAALLQRADVVLLDSPPVVAVTDAAVLSAKVDGVLLVVGAGIVKRDLARKARSLLEAVHANVLGMVVNNVPPDSDSFVPYGAAQPAERV</sequence>
<accession>A0A6J4K3D4</accession>
<dbReference type="PANTHER" id="PTHR32309">
    <property type="entry name" value="TYROSINE-PROTEIN KINASE"/>
    <property type="match status" value="1"/>
</dbReference>
<dbReference type="GO" id="GO:0004715">
    <property type="term" value="F:non-membrane spanning protein tyrosine kinase activity"/>
    <property type="evidence" value="ECO:0007669"/>
    <property type="project" value="UniProtKB-EC"/>
</dbReference>
<gene>
    <name evidence="9" type="ORF">AVDCRST_MAG77-5060</name>
</gene>
<dbReference type="AlphaFoldDB" id="A0A6J4K3D4"/>
<dbReference type="SUPFAM" id="SSF52540">
    <property type="entry name" value="P-loop containing nucleoside triphosphate hydrolases"/>
    <property type="match status" value="1"/>
</dbReference>
<comment type="similarity">
    <text evidence="1">Belongs to the CpsD/CapB family.</text>
</comment>
<dbReference type="Gene3D" id="3.40.50.300">
    <property type="entry name" value="P-loop containing nucleotide triphosphate hydrolases"/>
    <property type="match status" value="1"/>
</dbReference>
<dbReference type="InterPro" id="IPR033756">
    <property type="entry name" value="YlxH/NBP35"/>
</dbReference>
<dbReference type="FunFam" id="3.40.50.300:FF:000527">
    <property type="entry name" value="Tyrosine-protein kinase etk"/>
    <property type="match status" value="1"/>
</dbReference>
<dbReference type="InterPro" id="IPR050445">
    <property type="entry name" value="Bact_polysacc_biosynth/exp"/>
</dbReference>
<reference evidence="9" key="1">
    <citation type="submission" date="2020-02" db="EMBL/GenBank/DDBJ databases">
        <authorList>
            <person name="Meier V. D."/>
        </authorList>
    </citation>
    <scope>NUCLEOTIDE SEQUENCE</scope>
    <source>
        <strain evidence="9">AVDCRST_MAG77</strain>
    </source>
</reference>
<organism evidence="9">
    <name type="scientific">uncultured Chloroflexota bacterium</name>
    <dbReference type="NCBI Taxonomy" id="166587"/>
    <lineage>
        <taxon>Bacteria</taxon>
        <taxon>Bacillati</taxon>
        <taxon>Chloroflexota</taxon>
        <taxon>environmental samples</taxon>
    </lineage>
</organism>
<dbReference type="CDD" id="cd05387">
    <property type="entry name" value="BY-kinase"/>
    <property type="match status" value="1"/>
</dbReference>
<dbReference type="InterPro" id="IPR005702">
    <property type="entry name" value="Wzc-like_C"/>
</dbReference>
<dbReference type="GO" id="GO:0005524">
    <property type="term" value="F:ATP binding"/>
    <property type="evidence" value="ECO:0007669"/>
    <property type="project" value="UniProtKB-KW"/>
</dbReference>
<proteinExistence type="inferred from homology"/>
<keyword evidence="5 9" id="KW-0418">Kinase</keyword>
<dbReference type="GO" id="GO:0005886">
    <property type="term" value="C:plasma membrane"/>
    <property type="evidence" value="ECO:0007669"/>
    <property type="project" value="UniProtKB-ARBA"/>
</dbReference>
<dbReference type="EMBL" id="CADCTC010000264">
    <property type="protein sequence ID" value="CAA9294632.1"/>
    <property type="molecule type" value="Genomic_DNA"/>
</dbReference>
<evidence type="ECO:0000256" key="2">
    <source>
        <dbReference type="ARBA" id="ARBA00011903"/>
    </source>
</evidence>
<dbReference type="Pfam" id="PF10609">
    <property type="entry name" value="ParA"/>
    <property type="match status" value="1"/>
</dbReference>
<evidence type="ECO:0000256" key="4">
    <source>
        <dbReference type="ARBA" id="ARBA00022741"/>
    </source>
</evidence>
<evidence type="ECO:0000256" key="5">
    <source>
        <dbReference type="ARBA" id="ARBA00022777"/>
    </source>
</evidence>
<evidence type="ECO:0000256" key="8">
    <source>
        <dbReference type="ARBA" id="ARBA00051245"/>
    </source>
</evidence>